<dbReference type="SUPFAM" id="SSF55486">
    <property type="entry name" value="Metalloproteases ('zincins'), catalytic domain"/>
    <property type="match status" value="1"/>
</dbReference>
<feature type="binding site" evidence="2">
    <location>
        <position position="315"/>
    </location>
    <ligand>
        <name>Zn(2+)</name>
        <dbReference type="ChEBI" id="CHEBI:29105"/>
        <note>catalytic</note>
    </ligand>
</feature>
<dbReference type="Proteomes" id="UP001642540">
    <property type="component" value="Unassembled WGS sequence"/>
</dbReference>
<dbReference type="PANTHER" id="PTHR11905:SF159">
    <property type="entry name" value="ADAM METALLOPROTEASE"/>
    <property type="match status" value="1"/>
</dbReference>
<dbReference type="PROSITE" id="PS50215">
    <property type="entry name" value="ADAM_MEPRO"/>
    <property type="match status" value="1"/>
</dbReference>
<evidence type="ECO:0000313" key="5">
    <source>
        <dbReference type="EMBL" id="CAL8143693.1"/>
    </source>
</evidence>
<sequence>MSILLSLLGFLLASTFVQAREINLQHAKHNAQFDFKVESDSGEQYDLKLTKADQSVLHPDIQIISIGIDKESGRPFYESWAPSKEELRASEMVYVDEKNLAAVRVNYENGKHSMVGVVNGMRLDDTSGKPKLYSQVEQQNRSDYIDIGRTLTMNQENQNATVDAIVEVVIVCDKEFGDVFEHDRNKILDYLTVYFWDVNLRFKTLPSSNISFRVTGVVILAAPSAQPFIEEARASDGRAELGRILGGFSFRVYEQLNVLPKFDMAIAITNTRLEWWGGIAYVRTACNLSHGQKRHWGTLVVADSGEWNSVTIGAHEIGHSLGAPHDHDPNYPGGCDASGYIMEENQDLQWFFSTCSDRTIGGFVRSDQGACLRTIDHSGGLPISPDFSFILAPNKEEQCRKRFKNPQIYITSCTSMEEPRSFCSRDLAECRSLKCWVPREGGWTIYSLSPLDNSPCGDGKRCFRGRCRKLGSLIRNVGSGQCLRATNAFAFNSSVDLVNCPQPGTALDRFAISDENIGRTLSTPWSTIDGKENDDKCLYTVGTTDGSLLTTDRCNPLNSSQGWDFIDVGNGEFLMSHRLSGRCAKVVGTEARTYENCDRNDPAMRWKFL</sequence>
<dbReference type="EMBL" id="CAXLJM020000160">
    <property type="protein sequence ID" value="CAL8143693.1"/>
    <property type="molecule type" value="Genomic_DNA"/>
</dbReference>
<keyword evidence="1" id="KW-0378">Hydrolase</keyword>
<dbReference type="Gene3D" id="3.40.390.10">
    <property type="entry name" value="Collagenase (Catalytic Domain)"/>
    <property type="match status" value="1"/>
</dbReference>
<evidence type="ECO:0000259" key="4">
    <source>
        <dbReference type="PROSITE" id="PS50215"/>
    </source>
</evidence>
<keyword evidence="2" id="KW-0479">Metal-binding</keyword>
<reference evidence="5 6" key="1">
    <citation type="submission" date="2024-08" db="EMBL/GenBank/DDBJ databases">
        <authorList>
            <person name="Cucini C."/>
            <person name="Frati F."/>
        </authorList>
    </citation>
    <scope>NUCLEOTIDE SEQUENCE [LARGE SCALE GENOMIC DNA]</scope>
</reference>
<dbReference type="PROSITE" id="PS50231">
    <property type="entry name" value="RICIN_B_LECTIN"/>
    <property type="match status" value="1"/>
</dbReference>
<evidence type="ECO:0000313" key="6">
    <source>
        <dbReference type="Proteomes" id="UP001642540"/>
    </source>
</evidence>
<comment type="caution">
    <text evidence="5">The sequence shown here is derived from an EMBL/GenBank/DDBJ whole genome shotgun (WGS) entry which is preliminary data.</text>
</comment>
<dbReference type="InterPro" id="IPR035992">
    <property type="entry name" value="Ricin_B-like_lectins"/>
</dbReference>
<keyword evidence="3" id="KW-0732">Signal</keyword>
<dbReference type="InterPro" id="IPR024079">
    <property type="entry name" value="MetalloPept_cat_dom_sf"/>
</dbReference>
<evidence type="ECO:0000256" key="1">
    <source>
        <dbReference type="ARBA" id="ARBA00023049"/>
    </source>
</evidence>
<dbReference type="Pfam" id="PF00652">
    <property type="entry name" value="Ricin_B_lectin"/>
    <property type="match status" value="1"/>
</dbReference>
<keyword evidence="2" id="KW-0862">Zinc</keyword>
<evidence type="ECO:0000256" key="3">
    <source>
        <dbReference type="SAM" id="SignalP"/>
    </source>
</evidence>
<protein>
    <recommendedName>
        <fullName evidence="4">Peptidase M12B domain-containing protein</fullName>
    </recommendedName>
</protein>
<dbReference type="Gene3D" id="2.80.10.50">
    <property type="match status" value="1"/>
</dbReference>
<feature type="signal peptide" evidence="3">
    <location>
        <begin position="1"/>
        <end position="19"/>
    </location>
</feature>
<dbReference type="Pfam" id="PF13688">
    <property type="entry name" value="Reprolysin_5"/>
    <property type="match status" value="1"/>
</dbReference>
<dbReference type="InterPro" id="IPR001590">
    <property type="entry name" value="Peptidase_M12B"/>
</dbReference>
<dbReference type="Gene3D" id="3.40.1620.60">
    <property type="match status" value="1"/>
</dbReference>
<dbReference type="InterPro" id="IPR000772">
    <property type="entry name" value="Ricin_B_lectin"/>
</dbReference>
<feature type="active site" evidence="2">
    <location>
        <position position="316"/>
    </location>
</feature>
<name>A0ABP1S5N9_9HEXA</name>
<gene>
    <name evidence="5" type="ORF">ODALV1_LOCUS29816</name>
</gene>
<accession>A0ABP1S5N9</accession>
<keyword evidence="1" id="KW-0482">Metalloprotease</keyword>
<keyword evidence="1" id="KW-0645">Protease</keyword>
<feature type="domain" description="Peptidase M12B" evidence="4">
    <location>
        <begin position="164"/>
        <end position="376"/>
    </location>
</feature>
<comment type="caution">
    <text evidence="2">Lacks conserved residue(s) required for the propagation of feature annotation.</text>
</comment>
<feature type="chain" id="PRO_5047515151" description="Peptidase M12B domain-containing protein" evidence="3">
    <location>
        <begin position="20"/>
        <end position="609"/>
    </location>
</feature>
<feature type="binding site" evidence="2">
    <location>
        <position position="325"/>
    </location>
    <ligand>
        <name>Zn(2+)</name>
        <dbReference type="ChEBI" id="CHEBI:29105"/>
        <note>catalytic</note>
    </ligand>
</feature>
<dbReference type="SUPFAM" id="SSF50370">
    <property type="entry name" value="Ricin B-like lectins"/>
    <property type="match status" value="1"/>
</dbReference>
<organism evidence="5 6">
    <name type="scientific">Orchesella dallaii</name>
    <dbReference type="NCBI Taxonomy" id="48710"/>
    <lineage>
        <taxon>Eukaryota</taxon>
        <taxon>Metazoa</taxon>
        <taxon>Ecdysozoa</taxon>
        <taxon>Arthropoda</taxon>
        <taxon>Hexapoda</taxon>
        <taxon>Collembola</taxon>
        <taxon>Entomobryomorpha</taxon>
        <taxon>Entomobryoidea</taxon>
        <taxon>Orchesellidae</taxon>
        <taxon>Orchesellinae</taxon>
        <taxon>Orchesella</taxon>
    </lineage>
</organism>
<proteinExistence type="predicted"/>
<evidence type="ECO:0000256" key="2">
    <source>
        <dbReference type="PROSITE-ProRule" id="PRU00276"/>
    </source>
</evidence>
<keyword evidence="6" id="KW-1185">Reference proteome</keyword>
<feature type="binding site" evidence="2">
    <location>
        <position position="319"/>
    </location>
    <ligand>
        <name>Zn(2+)</name>
        <dbReference type="ChEBI" id="CHEBI:29105"/>
        <note>catalytic</note>
    </ligand>
</feature>
<dbReference type="PANTHER" id="PTHR11905">
    <property type="entry name" value="ADAM A DISINTEGRIN AND METALLOPROTEASE DOMAIN"/>
    <property type="match status" value="1"/>
</dbReference>